<sequence>MTETVPGRSASPSTLRWTADRSLSEDMRSLLCGPGGPFERTTEEVLGTPVEVFVQRAPHLPAVLAGAAERSPDTEYCVFDGPEPETLTYGEARSLAAAYAEVLASRYCVGKGDRVAVAAPNGREYLLTFWATLSLGAVMVGLNGWWAPAELDHGIALTAPSAVFGLGRPLERLGQTEFAAKGGSLVSLKDLHEAALAVHDPARGLPDVEIAEDDPAAVLFTSGTTNLPKGATLSHRNFVHFGLFGGLGGAVVVVNGGGRYRQIPPDVQRTSICSNPFFHVSGVGPALVIAPSFGSRLVFPEPGRWDAERALRLTDKYKLTQWHGVPTHFWKMLTHPDFEKYSTGQVAVIGSGGSTFAPELLRLFEEKMPGVQITNGYGMTETTGGGTFLNGPEMDGHPASVGAPAPTMEVQVRDPDGVPAAENEVGEIHIRGAGVFLGYWNNPEATAEAFAEDRWYRTGDYGRVIDGVLYLESRMRDLIIRGGENIYPIEIEYRLVEHPSIADAAVIGVPDRILGQQVKAFVVLEPGAEPPSEDDLRAWTAERLASFKVPAFIEFRDALPYNETGKVLKRHLEEEPGTP</sequence>
<keyword evidence="2" id="KW-0436">Ligase</keyword>
<dbReference type="Pfam" id="PF13193">
    <property type="entry name" value="AMP-binding_C"/>
    <property type="match status" value="1"/>
</dbReference>
<organism evidence="5 6">
    <name type="scientific">Actinocorallia aurantiaca</name>
    <dbReference type="NCBI Taxonomy" id="46204"/>
    <lineage>
        <taxon>Bacteria</taxon>
        <taxon>Bacillati</taxon>
        <taxon>Actinomycetota</taxon>
        <taxon>Actinomycetes</taxon>
        <taxon>Streptosporangiales</taxon>
        <taxon>Thermomonosporaceae</taxon>
        <taxon>Actinocorallia</taxon>
    </lineage>
</organism>
<dbReference type="Gene3D" id="3.30.300.30">
    <property type="match status" value="1"/>
</dbReference>
<gene>
    <name evidence="5" type="ORF">GCM10010439_45960</name>
</gene>
<comment type="similarity">
    <text evidence="1">Belongs to the ATP-dependent AMP-binding enzyme family.</text>
</comment>
<dbReference type="InterPro" id="IPR025110">
    <property type="entry name" value="AMP-bd_C"/>
</dbReference>
<feature type="domain" description="AMP-binding enzyme C-terminal" evidence="4">
    <location>
        <begin position="490"/>
        <end position="566"/>
    </location>
</feature>
<dbReference type="InterPro" id="IPR000873">
    <property type="entry name" value="AMP-dep_synth/lig_dom"/>
</dbReference>
<dbReference type="InterPro" id="IPR045851">
    <property type="entry name" value="AMP-bd_C_sf"/>
</dbReference>
<comment type="caution">
    <text evidence="5">The sequence shown here is derived from an EMBL/GenBank/DDBJ whole genome shotgun (WGS) entry which is preliminary data.</text>
</comment>
<dbReference type="SUPFAM" id="SSF56801">
    <property type="entry name" value="Acetyl-CoA synthetase-like"/>
    <property type="match status" value="1"/>
</dbReference>
<dbReference type="Proteomes" id="UP001501842">
    <property type="component" value="Unassembled WGS sequence"/>
</dbReference>
<dbReference type="EMBL" id="BAAATZ010000019">
    <property type="protein sequence ID" value="GAA2731147.1"/>
    <property type="molecule type" value="Genomic_DNA"/>
</dbReference>
<dbReference type="Gene3D" id="3.40.50.12780">
    <property type="entry name" value="N-terminal domain of ligase-like"/>
    <property type="match status" value="1"/>
</dbReference>
<evidence type="ECO:0000313" key="5">
    <source>
        <dbReference type="EMBL" id="GAA2731147.1"/>
    </source>
</evidence>
<proteinExistence type="inferred from homology"/>
<name>A0ABP6GV64_9ACTN</name>
<accession>A0ABP6GV64</accession>
<protein>
    <submittedName>
        <fullName evidence="5">Class I adenylate-forming enzyme family protein</fullName>
    </submittedName>
</protein>
<evidence type="ECO:0000259" key="3">
    <source>
        <dbReference type="Pfam" id="PF00501"/>
    </source>
</evidence>
<feature type="domain" description="AMP-dependent synthetase/ligase" evidence="3">
    <location>
        <begin position="67"/>
        <end position="440"/>
    </location>
</feature>
<evidence type="ECO:0000313" key="6">
    <source>
        <dbReference type="Proteomes" id="UP001501842"/>
    </source>
</evidence>
<dbReference type="InterPro" id="IPR042099">
    <property type="entry name" value="ANL_N_sf"/>
</dbReference>
<dbReference type="PANTHER" id="PTHR43201">
    <property type="entry name" value="ACYL-COA SYNTHETASE"/>
    <property type="match status" value="1"/>
</dbReference>
<dbReference type="RefSeq" id="WP_344452714.1">
    <property type="nucleotide sequence ID" value="NZ_BAAATZ010000019.1"/>
</dbReference>
<evidence type="ECO:0000256" key="2">
    <source>
        <dbReference type="ARBA" id="ARBA00022598"/>
    </source>
</evidence>
<evidence type="ECO:0000259" key="4">
    <source>
        <dbReference type="Pfam" id="PF13193"/>
    </source>
</evidence>
<dbReference type="PANTHER" id="PTHR43201:SF5">
    <property type="entry name" value="MEDIUM-CHAIN ACYL-COA LIGASE ACSF2, MITOCHONDRIAL"/>
    <property type="match status" value="1"/>
</dbReference>
<reference evidence="6" key="1">
    <citation type="journal article" date="2019" name="Int. J. Syst. Evol. Microbiol.">
        <title>The Global Catalogue of Microorganisms (GCM) 10K type strain sequencing project: providing services to taxonomists for standard genome sequencing and annotation.</title>
        <authorList>
            <consortium name="The Broad Institute Genomics Platform"/>
            <consortium name="The Broad Institute Genome Sequencing Center for Infectious Disease"/>
            <person name="Wu L."/>
            <person name="Ma J."/>
        </authorList>
    </citation>
    <scope>NUCLEOTIDE SEQUENCE [LARGE SCALE GENOMIC DNA]</scope>
    <source>
        <strain evidence="6">JCM 8201</strain>
    </source>
</reference>
<dbReference type="Pfam" id="PF00501">
    <property type="entry name" value="AMP-binding"/>
    <property type="match status" value="1"/>
</dbReference>
<evidence type="ECO:0000256" key="1">
    <source>
        <dbReference type="ARBA" id="ARBA00006432"/>
    </source>
</evidence>
<keyword evidence="6" id="KW-1185">Reference proteome</keyword>